<keyword evidence="4" id="KW-1185">Reference proteome</keyword>
<gene>
    <name evidence="3" type="ORF">DZF91_27515</name>
</gene>
<dbReference type="Proteomes" id="UP000261811">
    <property type="component" value="Unassembled WGS sequence"/>
</dbReference>
<feature type="region of interest" description="Disordered" evidence="1">
    <location>
        <begin position="1"/>
        <end position="42"/>
    </location>
</feature>
<dbReference type="RefSeq" id="WP_199486937.1">
    <property type="nucleotide sequence ID" value="NZ_QURH01000793.1"/>
</dbReference>
<comment type="caution">
    <text evidence="3">The sequence shown here is derived from an EMBL/GenBank/DDBJ whole genome shotgun (WGS) entry which is preliminary data.</text>
</comment>
<reference evidence="3 4" key="1">
    <citation type="submission" date="2018-08" db="EMBL/GenBank/DDBJ databases">
        <title>Actinomadura jelena sp. nov., a novel Actinomycete isolated from soil in Chad.</title>
        <authorList>
            <person name="Shi L."/>
        </authorList>
    </citation>
    <scope>NUCLEOTIDE SEQUENCE [LARGE SCALE GENOMIC DNA]</scope>
    <source>
        <strain evidence="3 4">NEAU-G17</strain>
    </source>
</reference>
<evidence type="ECO:0000313" key="3">
    <source>
        <dbReference type="EMBL" id="RFU38470.1"/>
    </source>
</evidence>
<organism evidence="3 4">
    <name type="scientific">Actinomadura logoneensis</name>
    <dbReference type="NCBI Taxonomy" id="2293572"/>
    <lineage>
        <taxon>Bacteria</taxon>
        <taxon>Bacillati</taxon>
        <taxon>Actinomycetota</taxon>
        <taxon>Actinomycetes</taxon>
        <taxon>Streptosporangiales</taxon>
        <taxon>Thermomonosporaceae</taxon>
        <taxon>Actinomadura</taxon>
    </lineage>
</organism>
<evidence type="ECO:0000313" key="4">
    <source>
        <dbReference type="Proteomes" id="UP000261811"/>
    </source>
</evidence>
<evidence type="ECO:0000256" key="1">
    <source>
        <dbReference type="SAM" id="MobiDB-lite"/>
    </source>
</evidence>
<keyword evidence="2" id="KW-1133">Transmembrane helix</keyword>
<evidence type="ECO:0000256" key="2">
    <source>
        <dbReference type="SAM" id="Phobius"/>
    </source>
</evidence>
<proteinExistence type="predicted"/>
<feature type="compositionally biased region" description="Low complexity" evidence="1">
    <location>
        <begin position="10"/>
        <end position="25"/>
    </location>
</feature>
<dbReference type="AlphaFoldDB" id="A0A372JES4"/>
<feature type="transmembrane region" description="Helical" evidence="2">
    <location>
        <begin position="72"/>
        <end position="93"/>
    </location>
</feature>
<feature type="transmembrane region" description="Helical" evidence="2">
    <location>
        <begin position="47"/>
        <end position="65"/>
    </location>
</feature>
<protein>
    <submittedName>
        <fullName evidence="3">Uncharacterized protein</fullName>
    </submittedName>
</protein>
<sequence length="95" mass="9451">MSETSGDGTTGRAPERPATAAATSGNAGGTPPPHAPAASRGRAWRTWTAWGGAAAWGAFALLRWADGDRLPGLGVFAAPVLAVTPYVAASAPIPV</sequence>
<name>A0A372JES4_9ACTN</name>
<accession>A0A372JES4</accession>
<keyword evidence="2" id="KW-0472">Membrane</keyword>
<dbReference type="EMBL" id="QURH01000793">
    <property type="protein sequence ID" value="RFU38470.1"/>
    <property type="molecule type" value="Genomic_DNA"/>
</dbReference>
<feature type="non-terminal residue" evidence="3">
    <location>
        <position position="95"/>
    </location>
</feature>
<keyword evidence="2" id="KW-0812">Transmembrane</keyword>